<name>X1SA46_9ZZZZ</name>
<protein>
    <recommendedName>
        <fullName evidence="1">DUF3786 domain-containing protein</fullName>
    </recommendedName>
</protein>
<evidence type="ECO:0000259" key="1">
    <source>
        <dbReference type="Pfam" id="PF12654"/>
    </source>
</evidence>
<feature type="non-terminal residue" evidence="2">
    <location>
        <position position="145"/>
    </location>
</feature>
<dbReference type="Pfam" id="PF12654">
    <property type="entry name" value="DUF3786"/>
    <property type="match status" value="1"/>
</dbReference>
<dbReference type="EMBL" id="BARW01024255">
    <property type="protein sequence ID" value="GAI89902.1"/>
    <property type="molecule type" value="Genomic_DNA"/>
</dbReference>
<proteinExistence type="predicted"/>
<organism evidence="2">
    <name type="scientific">marine sediment metagenome</name>
    <dbReference type="NCBI Taxonomy" id="412755"/>
    <lineage>
        <taxon>unclassified sequences</taxon>
        <taxon>metagenomes</taxon>
        <taxon>ecological metagenomes</taxon>
    </lineage>
</organism>
<gene>
    <name evidence="2" type="ORF">S12H4_40027</name>
</gene>
<feature type="domain" description="DUF3786" evidence="1">
    <location>
        <begin position="41"/>
        <end position="144"/>
    </location>
</feature>
<dbReference type="AlphaFoldDB" id="X1SA46"/>
<accession>X1SA46</accession>
<dbReference type="InterPro" id="IPR024264">
    <property type="entry name" value="DUF3786"/>
</dbReference>
<evidence type="ECO:0000313" key="2">
    <source>
        <dbReference type="EMBL" id="GAI89902.1"/>
    </source>
</evidence>
<reference evidence="2" key="1">
    <citation type="journal article" date="2014" name="Front. Microbiol.">
        <title>High frequency of phylogenetically diverse reductive dehalogenase-homologous genes in deep subseafloor sedimentary metagenomes.</title>
        <authorList>
            <person name="Kawai M."/>
            <person name="Futagami T."/>
            <person name="Toyoda A."/>
            <person name="Takaki Y."/>
            <person name="Nishi S."/>
            <person name="Hori S."/>
            <person name="Arai W."/>
            <person name="Tsubouchi T."/>
            <person name="Morono Y."/>
            <person name="Uchiyama I."/>
            <person name="Ito T."/>
            <person name="Fujiyama A."/>
            <person name="Inagaki F."/>
            <person name="Takami H."/>
        </authorList>
    </citation>
    <scope>NUCLEOTIDE SEQUENCE</scope>
    <source>
        <strain evidence="2">Expedition CK06-06</strain>
    </source>
</reference>
<comment type="caution">
    <text evidence="2">The sequence shown here is derived from an EMBL/GenBank/DDBJ whole genome shotgun (WGS) entry which is preliminary data.</text>
</comment>
<sequence length="145" mass="16627">MESRGFALPDYRNYEYGHKFAYELACKQLAKIGDIDQQCLRSGAECRVIDSRKVVFLKYLNQSYRITLPDINISLADSDEEVPIRYKILILHYFIHAKGTPLTNKLIAYKELPSGAIYFPTFSKRAIKPIVDYFGKEPAQLISVA</sequence>